<dbReference type="EMBL" id="MRCU01000007">
    <property type="protein sequence ID" value="RKK14684.1"/>
    <property type="molecule type" value="Genomic_DNA"/>
</dbReference>
<comment type="caution">
    <text evidence="1">The sequence shown here is derived from an EMBL/GenBank/DDBJ whole genome shotgun (WGS) entry which is preliminary data.</text>
</comment>
<sequence length="149" mass="16683">MMPADGSDGPPTQSDFWHDHIHKSLSHLTPGGLRGFVLKLGIKLWHTIHRMILSSIPVFLAETAIALGDYSRPVRWQPQLSHNDQRCRLLLALRCTGIVTRPLNENSYGLIAEHRPLETTMYSILRLALCHDESTAKGERAAHVYPGDA</sequence>
<evidence type="ECO:0000313" key="2">
    <source>
        <dbReference type="Proteomes" id="UP000270866"/>
    </source>
</evidence>
<name>A0A3L6NAC3_FUSOX</name>
<proteinExistence type="predicted"/>
<protein>
    <submittedName>
        <fullName evidence="1">Uncharacterized protein</fullName>
    </submittedName>
</protein>
<evidence type="ECO:0000313" key="1">
    <source>
        <dbReference type="EMBL" id="RKK14684.1"/>
    </source>
</evidence>
<reference evidence="1 2" key="1">
    <citation type="journal article" date="2018" name="Sci. Rep.">
        <title>Characterisation of pathogen-specific regions and novel effector candidates in Fusarium oxysporum f. sp. cepae.</title>
        <authorList>
            <person name="Armitage A.D."/>
            <person name="Taylor A."/>
            <person name="Sobczyk M.K."/>
            <person name="Baxter L."/>
            <person name="Greenfield B.P."/>
            <person name="Bates H.J."/>
            <person name="Wilson F."/>
            <person name="Jackson A.C."/>
            <person name="Ott S."/>
            <person name="Harrison R.J."/>
            <person name="Clarkson J.P."/>
        </authorList>
    </citation>
    <scope>NUCLEOTIDE SEQUENCE [LARGE SCALE GENOMIC DNA]</scope>
    <source>
        <strain evidence="1 2">FoC_Fus2</strain>
    </source>
</reference>
<gene>
    <name evidence="1" type="ORF">BFJ65_g11235</name>
</gene>
<dbReference type="AlphaFoldDB" id="A0A3L6NAC3"/>
<organism evidence="1 2">
    <name type="scientific">Fusarium oxysporum f. sp. cepae</name>
    <dbReference type="NCBI Taxonomy" id="396571"/>
    <lineage>
        <taxon>Eukaryota</taxon>
        <taxon>Fungi</taxon>
        <taxon>Dikarya</taxon>
        <taxon>Ascomycota</taxon>
        <taxon>Pezizomycotina</taxon>
        <taxon>Sordariomycetes</taxon>
        <taxon>Hypocreomycetidae</taxon>
        <taxon>Hypocreales</taxon>
        <taxon>Nectriaceae</taxon>
        <taxon>Fusarium</taxon>
        <taxon>Fusarium oxysporum species complex</taxon>
    </lineage>
</organism>
<accession>A0A3L6NAC3</accession>
<dbReference type="Proteomes" id="UP000270866">
    <property type="component" value="Chromosome 9"/>
</dbReference>